<evidence type="ECO:0000256" key="5">
    <source>
        <dbReference type="ARBA" id="ARBA00023065"/>
    </source>
</evidence>
<evidence type="ECO:0000256" key="2">
    <source>
        <dbReference type="ARBA" id="ARBA00022448"/>
    </source>
</evidence>
<feature type="transmembrane region" description="Helical" evidence="10">
    <location>
        <begin position="176"/>
        <end position="196"/>
    </location>
</feature>
<dbReference type="SMART" id="SM00100">
    <property type="entry name" value="cNMP"/>
    <property type="match status" value="1"/>
</dbReference>
<keyword evidence="8" id="KW-0407">Ion channel</keyword>
<evidence type="ECO:0000256" key="8">
    <source>
        <dbReference type="ARBA" id="ARBA00023303"/>
    </source>
</evidence>
<feature type="compositionally biased region" description="Basic and acidic residues" evidence="9">
    <location>
        <begin position="691"/>
        <end position="700"/>
    </location>
</feature>
<evidence type="ECO:0000313" key="12">
    <source>
        <dbReference type="EMBL" id="CAK9027814.1"/>
    </source>
</evidence>
<evidence type="ECO:0000256" key="1">
    <source>
        <dbReference type="ARBA" id="ARBA00004141"/>
    </source>
</evidence>
<evidence type="ECO:0000256" key="3">
    <source>
        <dbReference type="ARBA" id="ARBA00022692"/>
    </source>
</evidence>
<evidence type="ECO:0000256" key="6">
    <source>
        <dbReference type="ARBA" id="ARBA00023136"/>
    </source>
</evidence>
<dbReference type="InterPro" id="IPR000595">
    <property type="entry name" value="cNMP-bd_dom"/>
</dbReference>
<keyword evidence="3 10" id="KW-0812">Transmembrane</keyword>
<feature type="transmembrane region" description="Helical" evidence="10">
    <location>
        <begin position="236"/>
        <end position="257"/>
    </location>
</feature>
<feature type="region of interest" description="Disordered" evidence="9">
    <location>
        <begin position="645"/>
        <end position="700"/>
    </location>
</feature>
<dbReference type="InterPro" id="IPR018488">
    <property type="entry name" value="cNMP-bd_CS"/>
</dbReference>
<dbReference type="SUPFAM" id="SSF51206">
    <property type="entry name" value="cAMP-binding domain-like"/>
    <property type="match status" value="1"/>
</dbReference>
<accession>A0ABP0KMV3</accession>
<dbReference type="Pfam" id="PF00027">
    <property type="entry name" value="cNMP_binding"/>
    <property type="match status" value="1"/>
</dbReference>
<evidence type="ECO:0000256" key="7">
    <source>
        <dbReference type="ARBA" id="ARBA00023286"/>
    </source>
</evidence>
<keyword evidence="13" id="KW-1185">Reference proteome</keyword>
<dbReference type="EMBL" id="CAXAMM010012058">
    <property type="protein sequence ID" value="CAK9027814.1"/>
    <property type="molecule type" value="Genomic_DNA"/>
</dbReference>
<comment type="caution">
    <text evidence="12">The sequence shown here is derived from an EMBL/GenBank/DDBJ whole genome shotgun (WGS) entry which is preliminary data.</text>
</comment>
<dbReference type="PANTHER" id="PTHR45638">
    <property type="entry name" value="CYCLIC NUCLEOTIDE-GATED CATION CHANNEL SUBUNIT A"/>
    <property type="match status" value="1"/>
</dbReference>
<dbReference type="InterPro" id="IPR018490">
    <property type="entry name" value="cNMP-bd_dom_sf"/>
</dbReference>
<feature type="transmembrane region" description="Helical" evidence="10">
    <location>
        <begin position="133"/>
        <end position="156"/>
    </location>
</feature>
<sequence>MAESSSQQEEGQDKWRNLLLLILRDRIYRKLAFWRPKFKFRTIDKITQSLYDRDKGGADRFLDMKELVLNDQDGPKKSGERKVCIEIFDSDFACFIDVLMLLNVSMTMVIAPLTFLWDGRWADVSSVPGGRDLLVFDLCLDILYAVYLLLMLEMSYLHPQQRTEIVTRRRVIKSKFISPLYWLKWLSVTSYIWVTLFDAPLFINVLKMIRGGVFIVLPDSLWRLRDTSEVRLAKPILLLMGIAHWVASGLFAFGGYLEYMQQHGAEASETTFRGVVIDGRISSYVVAYVEANGALYMLTGALDGPTGDGARDGNFGALIIVVIFAPIGQLVVSLFISAILQEQDLKNALDRRHNENKAFIQRAVQILGIPKELQRRVFSMHYFQKMSHDVEAFQILFDGKTLSGALSSALKIHLYQESVLSCAYLANKDSNYIIEVVKVLEDVVCLPGEYVARRGAIAYQMFFIARGLLSVLIPDVQYKTDVTYAKKVKTLKLGDFFGEVALINDCVRTAWIRADSYALLASLSRHDIETVWKHFPEYKKEMADLVAKTAAEDKARNAKKRWHNVNTGDQKKALLEMGKLDSKKKSTRNTVLDAAENEDDGNALLASGDSAALTREEQPDTSKMLSELLQRQAALERRLQEQSQQLDFLVKQKPRRRKGGAKEPQEPSGPSQGIVSEHVPSLPAMVFDPLSDPHEANEVM</sequence>
<dbReference type="PANTHER" id="PTHR45638:SF11">
    <property type="entry name" value="CYCLIC NUCLEOTIDE-GATED CATION CHANNEL SUBUNIT A"/>
    <property type="match status" value="1"/>
</dbReference>
<evidence type="ECO:0000256" key="4">
    <source>
        <dbReference type="ARBA" id="ARBA00022989"/>
    </source>
</evidence>
<feature type="transmembrane region" description="Helical" evidence="10">
    <location>
        <begin position="315"/>
        <end position="340"/>
    </location>
</feature>
<feature type="transmembrane region" description="Helical" evidence="10">
    <location>
        <begin position="92"/>
        <end position="113"/>
    </location>
</feature>
<protein>
    <submittedName>
        <fullName evidence="12">Potassium/sodium hyperpolarization-activated cyclic nucleotide-gated channel 4</fullName>
    </submittedName>
</protein>
<dbReference type="InterPro" id="IPR050866">
    <property type="entry name" value="CNG_cation_channel"/>
</dbReference>
<keyword evidence="7" id="KW-1071">Ligand-gated ion channel</keyword>
<dbReference type="InterPro" id="IPR014710">
    <property type="entry name" value="RmlC-like_jellyroll"/>
</dbReference>
<evidence type="ECO:0000256" key="10">
    <source>
        <dbReference type="SAM" id="Phobius"/>
    </source>
</evidence>
<dbReference type="PROSITE" id="PS00889">
    <property type="entry name" value="CNMP_BINDING_2"/>
    <property type="match status" value="1"/>
</dbReference>
<keyword evidence="4 10" id="KW-1133">Transmembrane helix</keyword>
<dbReference type="Proteomes" id="UP001642464">
    <property type="component" value="Unassembled WGS sequence"/>
</dbReference>
<proteinExistence type="predicted"/>
<keyword evidence="5" id="KW-0406">Ion transport</keyword>
<evidence type="ECO:0000259" key="11">
    <source>
        <dbReference type="PROSITE" id="PS50042"/>
    </source>
</evidence>
<comment type="subcellular location">
    <subcellularLocation>
        <location evidence="1">Membrane</location>
        <topology evidence="1">Multi-pass membrane protein</topology>
    </subcellularLocation>
</comment>
<dbReference type="CDD" id="cd00038">
    <property type="entry name" value="CAP_ED"/>
    <property type="match status" value="1"/>
</dbReference>
<keyword evidence="2" id="KW-0813">Transport</keyword>
<gene>
    <name evidence="12" type="ORF">SCF082_LOCUS18095</name>
</gene>
<reference evidence="12 13" key="1">
    <citation type="submission" date="2024-02" db="EMBL/GenBank/DDBJ databases">
        <authorList>
            <person name="Chen Y."/>
            <person name="Shah S."/>
            <person name="Dougan E. K."/>
            <person name="Thang M."/>
            <person name="Chan C."/>
        </authorList>
    </citation>
    <scope>NUCLEOTIDE SEQUENCE [LARGE SCALE GENOMIC DNA]</scope>
</reference>
<feature type="region of interest" description="Disordered" evidence="9">
    <location>
        <begin position="593"/>
        <end position="624"/>
    </location>
</feature>
<keyword evidence="6 10" id="KW-0472">Membrane</keyword>
<name>A0ABP0KMV3_9DINO</name>
<evidence type="ECO:0000256" key="9">
    <source>
        <dbReference type="SAM" id="MobiDB-lite"/>
    </source>
</evidence>
<organism evidence="12 13">
    <name type="scientific">Durusdinium trenchii</name>
    <dbReference type="NCBI Taxonomy" id="1381693"/>
    <lineage>
        <taxon>Eukaryota</taxon>
        <taxon>Sar</taxon>
        <taxon>Alveolata</taxon>
        <taxon>Dinophyceae</taxon>
        <taxon>Suessiales</taxon>
        <taxon>Symbiodiniaceae</taxon>
        <taxon>Durusdinium</taxon>
    </lineage>
</organism>
<feature type="domain" description="Cyclic nucleotide-binding" evidence="11">
    <location>
        <begin position="424"/>
        <end position="549"/>
    </location>
</feature>
<evidence type="ECO:0000313" key="13">
    <source>
        <dbReference type="Proteomes" id="UP001642464"/>
    </source>
</evidence>
<dbReference type="Gene3D" id="2.60.120.10">
    <property type="entry name" value="Jelly Rolls"/>
    <property type="match status" value="1"/>
</dbReference>
<dbReference type="PROSITE" id="PS50042">
    <property type="entry name" value="CNMP_BINDING_3"/>
    <property type="match status" value="1"/>
</dbReference>